<dbReference type="PROSITE" id="PS00092">
    <property type="entry name" value="N6_MTASE"/>
    <property type="match status" value="1"/>
</dbReference>
<keyword evidence="5" id="KW-0949">S-adenosyl-L-methionine</keyword>
<reference evidence="8 9" key="1">
    <citation type="journal article" date="2015" name="Stand. Genomic Sci.">
        <title>Genomic Encyclopedia of Bacterial and Archaeal Type Strains, Phase III: the genomes of soil and plant-associated and newly described type strains.</title>
        <authorList>
            <person name="Whitman W.B."/>
            <person name="Woyke T."/>
            <person name="Klenk H.P."/>
            <person name="Zhou Y."/>
            <person name="Lilburn T.G."/>
            <person name="Beck B.J."/>
            <person name="De Vos P."/>
            <person name="Vandamme P."/>
            <person name="Eisen J.A."/>
            <person name="Garrity G."/>
            <person name="Hugenholtz P."/>
            <person name="Kyrpides N.C."/>
        </authorList>
    </citation>
    <scope>NUCLEOTIDE SEQUENCE [LARGE SCALE GENOMIC DNA]</scope>
    <source>
        <strain evidence="8 9">CGMCC 1.5364</strain>
    </source>
</reference>
<dbReference type="SUPFAM" id="SSF53335">
    <property type="entry name" value="S-adenosyl-L-methionine-dependent methyltransferases"/>
    <property type="match status" value="1"/>
</dbReference>
<dbReference type="Pfam" id="PF01555">
    <property type="entry name" value="N6_N4_Mtase"/>
    <property type="match status" value="1"/>
</dbReference>
<evidence type="ECO:0000313" key="8">
    <source>
        <dbReference type="EMBL" id="TWI36850.1"/>
    </source>
</evidence>
<dbReference type="OrthoDB" id="9816043at2"/>
<evidence type="ECO:0000256" key="5">
    <source>
        <dbReference type="ARBA" id="ARBA00022691"/>
    </source>
</evidence>
<keyword evidence="9" id="KW-1185">Reference proteome</keyword>
<dbReference type="InterPro" id="IPR002052">
    <property type="entry name" value="DNA_methylase_N6_adenine_CS"/>
</dbReference>
<dbReference type="GO" id="GO:0032259">
    <property type="term" value="P:methylation"/>
    <property type="evidence" value="ECO:0007669"/>
    <property type="project" value="UniProtKB-KW"/>
</dbReference>
<evidence type="ECO:0000256" key="1">
    <source>
        <dbReference type="ARBA" id="ARBA00006594"/>
    </source>
</evidence>
<evidence type="ECO:0000313" key="9">
    <source>
        <dbReference type="Proteomes" id="UP000316225"/>
    </source>
</evidence>
<accession>A0A562NXX1</accession>
<dbReference type="InterPro" id="IPR002941">
    <property type="entry name" value="DNA_methylase_N4/N6"/>
</dbReference>
<evidence type="ECO:0000256" key="6">
    <source>
        <dbReference type="ARBA" id="ARBA00047942"/>
    </source>
</evidence>
<dbReference type="PRINTS" id="PR00506">
    <property type="entry name" value="D21N6MTFRASE"/>
</dbReference>
<keyword evidence="4 8" id="KW-0808">Transferase</keyword>
<dbReference type="AlphaFoldDB" id="A0A562NXX1"/>
<dbReference type="InterPro" id="IPR002295">
    <property type="entry name" value="N4/N6-MTase_EcoPI_Mod-like"/>
</dbReference>
<name>A0A562NXX1_9RHOB</name>
<comment type="catalytic activity">
    <reaction evidence="6">
        <text>a 2'-deoxyadenosine in DNA + S-adenosyl-L-methionine = an N(6)-methyl-2'-deoxyadenosine in DNA + S-adenosyl-L-homocysteine + H(+)</text>
        <dbReference type="Rhea" id="RHEA:15197"/>
        <dbReference type="Rhea" id="RHEA-COMP:12418"/>
        <dbReference type="Rhea" id="RHEA-COMP:12419"/>
        <dbReference type="ChEBI" id="CHEBI:15378"/>
        <dbReference type="ChEBI" id="CHEBI:57856"/>
        <dbReference type="ChEBI" id="CHEBI:59789"/>
        <dbReference type="ChEBI" id="CHEBI:90615"/>
        <dbReference type="ChEBI" id="CHEBI:90616"/>
        <dbReference type="EC" id="2.1.1.72"/>
    </reaction>
</comment>
<dbReference type="GO" id="GO:0003677">
    <property type="term" value="F:DNA binding"/>
    <property type="evidence" value="ECO:0007669"/>
    <property type="project" value="InterPro"/>
</dbReference>
<keyword evidence="3 8" id="KW-0489">Methyltransferase</keyword>
<dbReference type="EMBL" id="VLKU01000002">
    <property type="protein sequence ID" value="TWI36850.1"/>
    <property type="molecule type" value="Genomic_DNA"/>
</dbReference>
<proteinExistence type="inferred from homology"/>
<comment type="similarity">
    <text evidence="1">Belongs to the N(4)/N(6)-methyltransferase family.</text>
</comment>
<dbReference type="Gene3D" id="3.40.50.150">
    <property type="entry name" value="Vaccinia Virus protein VP39"/>
    <property type="match status" value="1"/>
</dbReference>
<dbReference type="InterPro" id="IPR029063">
    <property type="entry name" value="SAM-dependent_MTases_sf"/>
</dbReference>
<feature type="domain" description="DNA methylase N-4/N-6" evidence="7">
    <location>
        <begin position="62"/>
        <end position="391"/>
    </location>
</feature>
<evidence type="ECO:0000256" key="3">
    <source>
        <dbReference type="ARBA" id="ARBA00022603"/>
    </source>
</evidence>
<organism evidence="8 9">
    <name type="scientific">Paracoccus sulfuroxidans</name>
    <dbReference type="NCBI Taxonomy" id="384678"/>
    <lineage>
        <taxon>Bacteria</taxon>
        <taxon>Pseudomonadati</taxon>
        <taxon>Pseudomonadota</taxon>
        <taxon>Alphaproteobacteria</taxon>
        <taxon>Rhodobacterales</taxon>
        <taxon>Paracoccaceae</taxon>
        <taxon>Paracoccus</taxon>
    </lineage>
</organism>
<gene>
    <name evidence="8" type="ORF">IQ24_00635</name>
</gene>
<sequence>MTELSFKGKEFVYNHHLAVPFRPLVPDESKGIGPVALDGNLVIHGDNLHALKALLPLYAGKVDCIFIDPPYNTGNEGWCYDDNVNAPMIREWLESNPVGVEDGLRHDKWCAMMWPRLRMLHELLADHGVIFITIDDNEAHRLTNICCEIFGEENHVATFIWRKVDSPNDNKVAITPDHDYVLCFARDIGSAKFKRMIAPSILKAYPNRDENGRPFRDRLLKKNGRASLRRDRPTMFFPLEDPDGNEVFPIHDNGEEARWSMGKKGIKKHKDAGTLIWKRIEKLGREVWEPYTREFAPEDDPTRPFPTIWSDVDTMRQAKAMLRNIFGTSDLFDTPKTVKLLDRIIDIAADDDAIILDSFAGSATTAHAVLEANKRDGGNRRFILVEMEEYADSLTAERVRRVINGYDFEGTQRTEMLRERLNWRALSNAGELAHKVEGIENLHGHDYDRIKKEVKDGELIVTGEKTVAERAEGLGGTFTYCTLGDPVELDKVLSGETLPPYAGLGAALFHMATNHALDPAAVREDDFYLGAMEGQHVWLIYKPDLDWLKSPEAALTLARAKAFAASDPDKRHLVFAPARFVSQKMLAEQNIPVEFVPLPFALYRIDRS</sequence>
<comment type="caution">
    <text evidence="8">The sequence shown here is derived from an EMBL/GenBank/DDBJ whole genome shotgun (WGS) entry which is preliminary data.</text>
</comment>
<dbReference type="GO" id="GO:0008170">
    <property type="term" value="F:N-methyltransferase activity"/>
    <property type="evidence" value="ECO:0007669"/>
    <property type="project" value="InterPro"/>
</dbReference>
<dbReference type="Proteomes" id="UP000316225">
    <property type="component" value="Unassembled WGS sequence"/>
</dbReference>
<dbReference type="GO" id="GO:0009007">
    <property type="term" value="F:site-specific DNA-methyltransferase (adenine-specific) activity"/>
    <property type="evidence" value="ECO:0007669"/>
    <property type="project" value="UniProtKB-EC"/>
</dbReference>
<dbReference type="EC" id="2.1.1.72" evidence="2"/>
<protein>
    <recommendedName>
        <fullName evidence="2">site-specific DNA-methyltransferase (adenine-specific)</fullName>
        <ecNumber evidence="2">2.1.1.72</ecNumber>
    </recommendedName>
</protein>
<evidence type="ECO:0000256" key="2">
    <source>
        <dbReference type="ARBA" id="ARBA00011900"/>
    </source>
</evidence>
<dbReference type="RefSeq" id="WP_145396294.1">
    <property type="nucleotide sequence ID" value="NZ_VLKU01000002.1"/>
</dbReference>
<evidence type="ECO:0000256" key="4">
    <source>
        <dbReference type="ARBA" id="ARBA00022679"/>
    </source>
</evidence>
<evidence type="ECO:0000259" key="7">
    <source>
        <dbReference type="Pfam" id="PF01555"/>
    </source>
</evidence>